<sequence length="587" mass="66831">MFVILVKCSFSEYDAEQNVPAQPPTRTDEHDCPRSQWLPIGKATFFFQRTKIDSKRTPLHDISGHPDCQVDEQWFDQKCDLSEKALADYSLSSSSPIDYHPSGDTVIDFVNELGYPEPEKTSGMTIPTPSSANAWGIVTQTNVDHAELIWEEFTQGIQTFFSHKASHKASLKNPKKKVLHLSSSHYMIFLGNLSCSKTKMNLISSLAKTVELESHQEKGEEEEDKSEKVIHESSSTSDSERTESETETAAPKDDKDQGEIDSSTVTSGWSASLHRGHILLSRHTVYSSTNQLQQAEATTITTSLLNLLLHYHRPSVKSGKEWSKRCRTVFKNQEIEKSPEEIIKSQKKEQDEEKQDSTYSIRSTDKVDLEEYDLKSALFSHMNKKKSANKNTTNYRLYHALMEALIADEDAMDKEVADKVKDHKRKHDSDDDEDDDDDEGPSVWIKPDDMGGGEKRSSAKRIKGPCVRGARHCDKERRIALSISNLKAACYLDFGLEELVPTLWVLKVNLNITSRGLLASLTGGLWRREFYINKHTGTQMDKRHSSYEYNKGMETRKWSEDDKETKQKDFIHCKSRKTTDQKGYIEV</sequence>
<feature type="compositionally biased region" description="Acidic residues" evidence="1">
    <location>
        <begin position="430"/>
        <end position="440"/>
    </location>
</feature>
<proteinExistence type="predicted"/>
<reference evidence="2" key="2">
    <citation type="submission" date="2022-01" db="EMBL/GenBank/DDBJ databases">
        <authorList>
            <person name="Yamashiro T."/>
            <person name="Shiraishi A."/>
            <person name="Satake H."/>
            <person name="Nakayama K."/>
        </authorList>
    </citation>
    <scope>NUCLEOTIDE SEQUENCE</scope>
</reference>
<name>A0ABQ5D4A2_9ASTR</name>
<feature type="region of interest" description="Disordered" evidence="1">
    <location>
        <begin position="340"/>
        <end position="362"/>
    </location>
</feature>
<dbReference type="EMBL" id="BQNB010014748">
    <property type="protein sequence ID" value="GJT31919.1"/>
    <property type="molecule type" value="Genomic_DNA"/>
</dbReference>
<feature type="compositionally biased region" description="Basic and acidic residues" evidence="1">
    <location>
        <begin position="446"/>
        <end position="457"/>
    </location>
</feature>
<accession>A0ABQ5D4A2</accession>
<feature type="compositionally biased region" description="Basic and acidic residues" evidence="1">
    <location>
        <begin position="238"/>
        <end position="258"/>
    </location>
</feature>
<evidence type="ECO:0000313" key="2">
    <source>
        <dbReference type="EMBL" id="GJT31919.1"/>
    </source>
</evidence>
<comment type="caution">
    <text evidence="2">The sequence shown here is derived from an EMBL/GenBank/DDBJ whole genome shotgun (WGS) entry which is preliminary data.</text>
</comment>
<feature type="compositionally biased region" description="Basic and acidic residues" evidence="1">
    <location>
        <begin position="340"/>
        <end position="351"/>
    </location>
</feature>
<gene>
    <name evidence="2" type="ORF">Tco_0922338</name>
</gene>
<keyword evidence="3" id="KW-1185">Reference proteome</keyword>
<evidence type="ECO:0000313" key="3">
    <source>
        <dbReference type="Proteomes" id="UP001151760"/>
    </source>
</evidence>
<dbReference type="Proteomes" id="UP001151760">
    <property type="component" value="Unassembled WGS sequence"/>
</dbReference>
<organism evidence="2 3">
    <name type="scientific">Tanacetum coccineum</name>
    <dbReference type="NCBI Taxonomy" id="301880"/>
    <lineage>
        <taxon>Eukaryota</taxon>
        <taxon>Viridiplantae</taxon>
        <taxon>Streptophyta</taxon>
        <taxon>Embryophyta</taxon>
        <taxon>Tracheophyta</taxon>
        <taxon>Spermatophyta</taxon>
        <taxon>Magnoliopsida</taxon>
        <taxon>eudicotyledons</taxon>
        <taxon>Gunneridae</taxon>
        <taxon>Pentapetalae</taxon>
        <taxon>asterids</taxon>
        <taxon>campanulids</taxon>
        <taxon>Asterales</taxon>
        <taxon>Asteraceae</taxon>
        <taxon>Asteroideae</taxon>
        <taxon>Anthemideae</taxon>
        <taxon>Anthemidinae</taxon>
        <taxon>Tanacetum</taxon>
    </lineage>
</organism>
<feature type="region of interest" description="Disordered" evidence="1">
    <location>
        <begin position="212"/>
        <end position="268"/>
    </location>
</feature>
<feature type="region of interest" description="Disordered" evidence="1">
    <location>
        <begin position="420"/>
        <end position="461"/>
    </location>
</feature>
<protein>
    <submittedName>
        <fullName evidence="2">Uncharacterized protein</fullName>
    </submittedName>
</protein>
<evidence type="ECO:0000256" key="1">
    <source>
        <dbReference type="SAM" id="MobiDB-lite"/>
    </source>
</evidence>
<reference evidence="2" key="1">
    <citation type="journal article" date="2022" name="Int. J. Mol. Sci.">
        <title>Draft Genome of Tanacetum Coccineum: Genomic Comparison of Closely Related Tanacetum-Family Plants.</title>
        <authorList>
            <person name="Yamashiro T."/>
            <person name="Shiraishi A."/>
            <person name="Nakayama K."/>
            <person name="Satake H."/>
        </authorList>
    </citation>
    <scope>NUCLEOTIDE SEQUENCE</scope>
</reference>